<protein>
    <submittedName>
        <fullName evidence="1">Uncharacterized protein</fullName>
    </submittedName>
</protein>
<gene>
    <name evidence="1" type="ORF">BU25DRAFT_456653</name>
</gene>
<evidence type="ECO:0000313" key="2">
    <source>
        <dbReference type="Proteomes" id="UP000799754"/>
    </source>
</evidence>
<dbReference type="Proteomes" id="UP000799754">
    <property type="component" value="Unassembled WGS sequence"/>
</dbReference>
<sequence>MSPNFHAAPRHKGQWITALTSTPLNGYKSETLTACSRPHHIDMVISRATLQRSSTDVTQPTYDMSGNNDTDNTHTMLPTPDVTSEKHKQANKITDTEVLDDLFDYTEQEQEEEQELKPKQEGEFDQGQKQEQTQEPVTTPQASTKSNMLEAVMIGNAIRGSLCSTAVKRKHDDVDEIGLTHDTSVENSLVQQKQDPEAIRAEATASSPLPSHQPSSSPQAAYGMADTAPRSPAPQPQPELRKMPVPLPNMSNAPPSLKPMKKPQPRKKKPRAPPAKKQPKTHTPAPEPEDQSAPNSALSDSDPAKLWCTCRQTYSGKHMVACDADPKCEIGWFHFRCAGLVKSPAAKEWYCAEHRGRARGVARAKRRKTDTEGARTGRRKAKTTERAKRAGRLGGLEGTMQRGAREMYQTQGRRRKRG</sequence>
<evidence type="ECO:0000313" key="1">
    <source>
        <dbReference type="EMBL" id="KAF2629565.1"/>
    </source>
</evidence>
<proteinExistence type="predicted"/>
<comment type="caution">
    <text evidence="1">The sequence shown here is derived from an EMBL/GenBank/DDBJ whole genome shotgun (WGS) entry which is preliminary data.</text>
</comment>
<dbReference type="EMBL" id="MU006709">
    <property type="protein sequence ID" value="KAF2629565.1"/>
    <property type="molecule type" value="Genomic_DNA"/>
</dbReference>
<name>A0ACB6S5Q1_9PLEO</name>
<accession>A0ACB6S5Q1</accession>
<keyword evidence="2" id="KW-1185">Reference proteome</keyword>
<organism evidence="1 2">
    <name type="scientific">Macroventuria anomochaeta</name>
    <dbReference type="NCBI Taxonomy" id="301207"/>
    <lineage>
        <taxon>Eukaryota</taxon>
        <taxon>Fungi</taxon>
        <taxon>Dikarya</taxon>
        <taxon>Ascomycota</taxon>
        <taxon>Pezizomycotina</taxon>
        <taxon>Dothideomycetes</taxon>
        <taxon>Pleosporomycetidae</taxon>
        <taxon>Pleosporales</taxon>
        <taxon>Pleosporineae</taxon>
        <taxon>Didymellaceae</taxon>
        <taxon>Macroventuria</taxon>
    </lineage>
</organism>
<reference evidence="1" key="1">
    <citation type="journal article" date="2020" name="Stud. Mycol.">
        <title>101 Dothideomycetes genomes: a test case for predicting lifestyles and emergence of pathogens.</title>
        <authorList>
            <person name="Haridas S."/>
            <person name="Albert R."/>
            <person name="Binder M."/>
            <person name="Bloem J."/>
            <person name="Labutti K."/>
            <person name="Salamov A."/>
            <person name="Andreopoulos B."/>
            <person name="Baker S."/>
            <person name="Barry K."/>
            <person name="Bills G."/>
            <person name="Bluhm B."/>
            <person name="Cannon C."/>
            <person name="Castanera R."/>
            <person name="Culley D."/>
            <person name="Daum C."/>
            <person name="Ezra D."/>
            <person name="Gonzalez J."/>
            <person name="Henrissat B."/>
            <person name="Kuo A."/>
            <person name="Liang C."/>
            <person name="Lipzen A."/>
            <person name="Lutzoni F."/>
            <person name="Magnuson J."/>
            <person name="Mondo S."/>
            <person name="Nolan M."/>
            <person name="Ohm R."/>
            <person name="Pangilinan J."/>
            <person name="Park H.-J."/>
            <person name="Ramirez L."/>
            <person name="Alfaro M."/>
            <person name="Sun H."/>
            <person name="Tritt A."/>
            <person name="Yoshinaga Y."/>
            <person name="Zwiers L.-H."/>
            <person name="Turgeon B."/>
            <person name="Goodwin S."/>
            <person name="Spatafora J."/>
            <person name="Crous P."/>
            <person name="Grigoriev I."/>
        </authorList>
    </citation>
    <scope>NUCLEOTIDE SEQUENCE</scope>
    <source>
        <strain evidence="1">CBS 525.71</strain>
    </source>
</reference>